<feature type="transmembrane region" description="Helical" evidence="9">
    <location>
        <begin position="132"/>
        <end position="153"/>
    </location>
</feature>
<evidence type="ECO:0000259" key="10">
    <source>
        <dbReference type="Pfam" id="PF04290"/>
    </source>
</evidence>
<organism evidence="11 12">
    <name type="scientific">Roseibium polysiphoniae</name>
    <dbReference type="NCBI Taxonomy" id="2571221"/>
    <lineage>
        <taxon>Bacteria</taxon>
        <taxon>Pseudomonadati</taxon>
        <taxon>Pseudomonadota</taxon>
        <taxon>Alphaproteobacteria</taxon>
        <taxon>Hyphomicrobiales</taxon>
        <taxon>Stappiaceae</taxon>
        <taxon>Roseibium</taxon>
    </lineage>
</organism>
<feature type="transmembrane region" description="Helical" evidence="9">
    <location>
        <begin position="85"/>
        <end position="103"/>
    </location>
</feature>
<evidence type="ECO:0000313" key="11">
    <source>
        <dbReference type="EMBL" id="MBS8262658.1"/>
    </source>
</evidence>
<dbReference type="GO" id="GO:0005886">
    <property type="term" value="C:plasma membrane"/>
    <property type="evidence" value="ECO:0007669"/>
    <property type="project" value="UniProtKB-SubCell"/>
</dbReference>
<sequence length="167" mass="18258">MTVFQRLTKALAWAASGLFVAAGLMLTFEVVARHFFTAPTIWAAELSQLCLIWGSLLGMTWLLGARRHIAVDALVELLSVQQRRFTEAFAMLTVAAFSAVVAWKGWGIFLDSFERGRTTGSMLDLPTWVSELAVPVGFALLFIQGVIEAYLAITGRRDASASHGAHE</sequence>
<comment type="function">
    <text evidence="9">Part of the tripartite ATP-independent periplasmic (TRAP) transport system.</text>
</comment>
<evidence type="ECO:0000256" key="2">
    <source>
        <dbReference type="ARBA" id="ARBA00022448"/>
    </source>
</evidence>
<dbReference type="PANTHER" id="PTHR35011">
    <property type="entry name" value="2,3-DIKETO-L-GULONATE TRAP TRANSPORTER SMALL PERMEASE PROTEIN YIAM"/>
    <property type="match status" value="1"/>
</dbReference>
<proteinExistence type="inferred from homology"/>
<keyword evidence="5 9" id="KW-0812">Transmembrane</keyword>
<feature type="domain" description="Tripartite ATP-independent periplasmic transporters DctQ component" evidence="10">
    <location>
        <begin position="24"/>
        <end position="152"/>
    </location>
</feature>
<evidence type="ECO:0000256" key="1">
    <source>
        <dbReference type="ARBA" id="ARBA00004429"/>
    </source>
</evidence>
<dbReference type="PANTHER" id="PTHR35011:SF10">
    <property type="entry name" value="TRAP TRANSPORTER SMALL PERMEASE PROTEIN"/>
    <property type="match status" value="1"/>
</dbReference>
<dbReference type="AlphaFoldDB" id="A0A944GU96"/>
<keyword evidence="7 9" id="KW-0472">Membrane</keyword>
<evidence type="ECO:0000256" key="3">
    <source>
        <dbReference type="ARBA" id="ARBA00022475"/>
    </source>
</evidence>
<evidence type="ECO:0000256" key="8">
    <source>
        <dbReference type="ARBA" id="ARBA00038436"/>
    </source>
</evidence>
<gene>
    <name evidence="11" type="ORF">DYI23_20700</name>
</gene>
<reference evidence="11" key="2">
    <citation type="journal article" date="2021" name="Microorganisms">
        <title>Bacterial Dimethylsulfoniopropionate Biosynthesis in the East China Sea.</title>
        <authorList>
            <person name="Liu J."/>
            <person name="Zhang Y."/>
            <person name="Liu J."/>
            <person name="Zhong H."/>
            <person name="Williams B.T."/>
            <person name="Zheng Y."/>
            <person name="Curson A.R.J."/>
            <person name="Sun C."/>
            <person name="Sun H."/>
            <person name="Song D."/>
            <person name="Wagner Mackenzie B."/>
            <person name="Bermejo Martinez A."/>
            <person name="Todd J.D."/>
            <person name="Zhang X.H."/>
        </authorList>
    </citation>
    <scope>NUCLEOTIDE SEQUENCE</scope>
    <source>
        <strain evidence="11">AESS21</strain>
    </source>
</reference>
<comment type="subcellular location">
    <subcellularLocation>
        <location evidence="1 9">Cell inner membrane</location>
        <topology evidence="1 9">Multi-pass membrane protein</topology>
    </subcellularLocation>
</comment>
<dbReference type="EMBL" id="QTKU01000006">
    <property type="protein sequence ID" value="MBS8262658.1"/>
    <property type="molecule type" value="Genomic_DNA"/>
</dbReference>
<keyword evidence="6 9" id="KW-1133">Transmembrane helix</keyword>
<keyword evidence="2 9" id="KW-0813">Transport</keyword>
<accession>A0A944GU96</accession>
<evidence type="ECO:0000313" key="12">
    <source>
        <dbReference type="Proteomes" id="UP000705379"/>
    </source>
</evidence>
<name>A0A944GU96_9HYPH</name>
<protein>
    <recommendedName>
        <fullName evidence="9">TRAP transporter small permease protein</fullName>
    </recommendedName>
</protein>
<dbReference type="GO" id="GO:0022857">
    <property type="term" value="F:transmembrane transporter activity"/>
    <property type="evidence" value="ECO:0007669"/>
    <property type="project" value="UniProtKB-UniRule"/>
</dbReference>
<evidence type="ECO:0000256" key="6">
    <source>
        <dbReference type="ARBA" id="ARBA00022989"/>
    </source>
</evidence>
<dbReference type="GO" id="GO:0015740">
    <property type="term" value="P:C4-dicarboxylate transport"/>
    <property type="evidence" value="ECO:0007669"/>
    <property type="project" value="TreeGrafter"/>
</dbReference>
<dbReference type="InterPro" id="IPR007387">
    <property type="entry name" value="TRAP_DctQ"/>
</dbReference>
<evidence type="ECO:0000256" key="5">
    <source>
        <dbReference type="ARBA" id="ARBA00022692"/>
    </source>
</evidence>
<dbReference type="Pfam" id="PF04290">
    <property type="entry name" value="DctQ"/>
    <property type="match status" value="1"/>
</dbReference>
<keyword evidence="4 9" id="KW-0997">Cell inner membrane</keyword>
<evidence type="ECO:0000256" key="4">
    <source>
        <dbReference type="ARBA" id="ARBA00022519"/>
    </source>
</evidence>
<evidence type="ECO:0000256" key="7">
    <source>
        <dbReference type="ARBA" id="ARBA00023136"/>
    </source>
</evidence>
<keyword evidence="3" id="KW-1003">Cell membrane</keyword>
<evidence type="ECO:0000256" key="9">
    <source>
        <dbReference type="RuleBase" id="RU369079"/>
    </source>
</evidence>
<comment type="similarity">
    <text evidence="8 9">Belongs to the TRAP transporter small permease family.</text>
</comment>
<feature type="transmembrane region" description="Helical" evidence="9">
    <location>
        <begin position="42"/>
        <end position="64"/>
    </location>
</feature>
<dbReference type="Proteomes" id="UP000705379">
    <property type="component" value="Unassembled WGS sequence"/>
</dbReference>
<feature type="transmembrane region" description="Helical" evidence="9">
    <location>
        <begin position="12"/>
        <end position="36"/>
    </location>
</feature>
<comment type="caution">
    <text evidence="11">The sequence shown here is derived from an EMBL/GenBank/DDBJ whole genome shotgun (WGS) entry which is preliminary data.</text>
</comment>
<comment type="subunit">
    <text evidence="9">The complex comprises the extracytoplasmic solute receptor protein and the two transmembrane proteins.</text>
</comment>
<reference evidence="11" key="1">
    <citation type="submission" date="2018-08" db="EMBL/GenBank/DDBJ databases">
        <authorList>
            <person name="Jin W."/>
            <person name="Wang H."/>
            <person name="Yang Y."/>
            <person name="Li M."/>
            <person name="Liu J."/>
        </authorList>
    </citation>
    <scope>NUCLEOTIDE SEQUENCE</scope>
    <source>
        <strain evidence="11">AESS21</strain>
    </source>
</reference>
<dbReference type="InterPro" id="IPR055348">
    <property type="entry name" value="DctQ"/>
</dbReference>